<feature type="domain" description="Methyltransferase" evidence="1">
    <location>
        <begin position="178"/>
        <end position="266"/>
    </location>
</feature>
<sequence length="696" mass="78276">MKKRLNRDLLRSLLKDTTMAERDSSCQKLTLDVVEESLQNILKFLTPHLKLANTHASDFITKNHWDILQPEIQQELLSFPNLHLKTLPFDVHVRNKISNDTVLSSDECPDLTISEETNTFSSNESADDKVFTQLSKFCADASRCTIEGCRLDTSVSDLLKTFNSSQQQDFVGAFMDEKKCHEVEIMSGVCATLTKHCRSDLVLDFGSGKGYLSNQLVLQHGIPVIGADARDINTRSAERRKNILAKQWEGLERNVKLASSNQKLTKKEKKKLKAASDKSINDVMKSSGDGIDNSTVKSTHSQPNCVKAKSACKARFVPCTVYIDKETDFMDIVEKCIPEILEKRRNRLYSAAGDNCQSKQVCTRKTIHKLPNSFKHSYESVDMINDHIISNLASVSVSNDCNSEQSDRITKAEDESSCKPIICENSNAEMAVNYHLCEHCSCSDNSVEDGESLLTTERCEQQPPQNDFRILLTGLHTCGNLASTSVELFATSPVLTALCNVSCCYHFLHERFLNNEDNCSASDETEDEYGFPMSNFLTERKIVLGITARNLACQSVHRVAEANQLQGEQFYPRALLEKIVTDLCDMGSFKWTGLRKLLQKSTSDFGYIKAACHKLGVSDQISDDHIRQYLVRFKPERAKQAAFFQLKTILAPCIEALLVLDRVCFLLEQPTVRDVYLVKMFDPLISPRCYGIVALK</sequence>
<gene>
    <name evidence="2" type="ORF">MAR_017637</name>
</gene>
<dbReference type="PANTHER" id="PTHR12496:SF9">
    <property type="entry name" value="METHYLTRANSFERASE-LIKE PROTEIN 25-RELATED"/>
    <property type="match status" value="1"/>
</dbReference>
<dbReference type="EMBL" id="CP111017">
    <property type="protein sequence ID" value="WAR07679.1"/>
    <property type="molecule type" value="Genomic_DNA"/>
</dbReference>
<proteinExistence type="predicted"/>
<dbReference type="SUPFAM" id="SSF53335">
    <property type="entry name" value="S-adenosyl-L-methionine-dependent methyltransferases"/>
    <property type="match status" value="1"/>
</dbReference>
<name>A0ABY7EEV8_MYAAR</name>
<evidence type="ECO:0000313" key="2">
    <source>
        <dbReference type="EMBL" id="WAR07679.1"/>
    </source>
</evidence>
<reference evidence="2" key="1">
    <citation type="submission" date="2022-11" db="EMBL/GenBank/DDBJ databases">
        <title>Centuries of genome instability and evolution in soft-shell clam transmissible cancer (bioRxiv).</title>
        <authorList>
            <person name="Hart S.F.M."/>
            <person name="Yonemitsu M.A."/>
            <person name="Giersch R.M."/>
            <person name="Beal B.F."/>
            <person name="Arriagada G."/>
            <person name="Davis B.W."/>
            <person name="Ostrander E.A."/>
            <person name="Goff S.P."/>
            <person name="Metzger M.J."/>
        </authorList>
    </citation>
    <scope>NUCLEOTIDE SEQUENCE</scope>
    <source>
        <strain evidence="2">MELC-2E11</strain>
        <tissue evidence="2">Siphon/mantle</tissue>
    </source>
</reference>
<feature type="domain" description="Methyltransferase" evidence="1">
    <location>
        <begin position="433"/>
        <end position="510"/>
    </location>
</feature>
<dbReference type="InterPro" id="IPR052220">
    <property type="entry name" value="METTL25"/>
</dbReference>
<evidence type="ECO:0000259" key="1">
    <source>
        <dbReference type="Pfam" id="PF13679"/>
    </source>
</evidence>
<evidence type="ECO:0000313" key="3">
    <source>
        <dbReference type="Proteomes" id="UP001164746"/>
    </source>
</evidence>
<dbReference type="Pfam" id="PF13679">
    <property type="entry name" value="Methyltransf_32"/>
    <property type="match status" value="2"/>
</dbReference>
<dbReference type="InterPro" id="IPR025714">
    <property type="entry name" value="Methyltranfer_dom"/>
</dbReference>
<keyword evidence="3" id="KW-1185">Reference proteome</keyword>
<accession>A0ABY7EEV8</accession>
<dbReference type="InterPro" id="IPR029063">
    <property type="entry name" value="SAM-dependent_MTases_sf"/>
</dbReference>
<dbReference type="PANTHER" id="PTHR12496">
    <property type="entry name" value="CGI-41 METHYLTRANSFERASE"/>
    <property type="match status" value="1"/>
</dbReference>
<dbReference type="Proteomes" id="UP001164746">
    <property type="component" value="Chromosome 6"/>
</dbReference>
<organism evidence="2 3">
    <name type="scientific">Mya arenaria</name>
    <name type="common">Soft-shell clam</name>
    <dbReference type="NCBI Taxonomy" id="6604"/>
    <lineage>
        <taxon>Eukaryota</taxon>
        <taxon>Metazoa</taxon>
        <taxon>Spiralia</taxon>
        <taxon>Lophotrochozoa</taxon>
        <taxon>Mollusca</taxon>
        <taxon>Bivalvia</taxon>
        <taxon>Autobranchia</taxon>
        <taxon>Heteroconchia</taxon>
        <taxon>Euheterodonta</taxon>
        <taxon>Imparidentia</taxon>
        <taxon>Neoheterodontei</taxon>
        <taxon>Myida</taxon>
        <taxon>Myoidea</taxon>
        <taxon>Myidae</taxon>
        <taxon>Mya</taxon>
    </lineage>
</organism>
<protein>
    <submittedName>
        <fullName evidence="2">MET25-like protein</fullName>
    </submittedName>
</protein>